<dbReference type="KEGG" id="ftj:FTUN_3504"/>
<evidence type="ECO:0000313" key="1">
    <source>
        <dbReference type="EMBL" id="QJW95950.1"/>
    </source>
</evidence>
<organism evidence="1 2">
    <name type="scientific">Frigoriglobus tundricola</name>
    <dbReference type="NCBI Taxonomy" id="2774151"/>
    <lineage>
        <taxon>Bacteria</taxon>
        <taxon>Pseudomonadati</taxon>
        <taxon>Planctomycetota</taxon>
        <taxon>Planctomycetia</taxon>
        <taxon>Gemmatales</taxon>
        <taxon>Gemmataceae</taxon>
        <taxon>Frigoriglobus</taxon>
    </lineage>
</organism>
<name>A0A6M5YR97_9BACT</name>
<accession>A0A6M5YR97</accession>
<proteinExistence type="predicted"/>
<dbReference type="EMBL" id="CP053452">
    <property type="protein sequence ID" value="QJW95950.1"/>
    <property type="molecule type" value="Genomic_DNA"/>
</dbReference>
<dbReference type="Proteomes" id="UP000503447">
    <property type="component" value="Chromosome"/>
</dbReference>
<reference evidence="2" key="1">
    <citation type="submission" date="2020-05" db="EMBL/GenBank/DDBJ databases">
        <title>Frigoriglobus tundricola gen. nov., sp. nov., a psychrotolerant cellulolytic planctomycete of the family Gemmataceae with two divergent copies of 16S rRNA gene.</title>
        <authorList>
            <person name="Kulichevskaya I.S."/>
            <person name="Ivanova A.A."/>
            <person name="Naumoff D.G."/>
            <person name="Beletsky A.V."/>
            <person name="Rijpstra W.I.C."/>
            <person name="Sinninghe Damste J.S."/>
            <person name="Mardanov A.V."/>
            <person name="Ravin N.V."/>
            <person name="Dedysh S.N."/>
        </authorList>
    </citation>
    <scope>NUCLEOTIDE SEQUENCE [LARGE SCALE GENOMIC DNA]</scope>
    <source>
        <strain evidence="2">PL17</strain>
    </source>
</reference>
<sequence length="140" mass="14605">MAAVFAAGVGVGVWRAPDPAVRAPEVVVEVVAVPVPIPVPVAGGSADRPRPPDAPATAGRLELAAEQADDAATAATLYHQAGDRYLTHEQDYTNAARCYRLFLARGGPSVLSPEPTDSWLLTSLKNAAFKEKTDAKTTNG</sequence>
<dbReference type="AlphaFoldDB" id="A0A6M5YR97"/>
<keyword evidence="2" id="KW-1185">Reference proteome</keyword>
<gene>
    <name evidence="1" type="ORF">FTUN_3504</name>
</gene>
<protein>
    <submittedName>
        <fullName evidence="1">Uncharacterized protein</fullName>
    </submittedName>
</protein>
<evidence type="ECO:0000313" key="2">
    <source>
        <dbReference type="Proteomes" id="UP000503447"/>
    </source>
</evidence>